<protein>
    <submittedName>
        <fullName evidence="1">Uncharacterized protein</fullName>
    </submittedName>
</protein>
<dbReference type="Proteomes" id="UP001060085">
    <property type="component" value="Linkage Group LG04"/>
</dbReference>
<sequence length="192" mass="21387">MSNDNIGNVDNDMVEESHAHRIKKDAYYVASTDGPGLILTTVQLKETEKDNNYAEWARAMRMALRSKKNAIYGTVRSHMIQQEPMPKLRTILAQICKEEQHKNLTRAVDHTSDGAAFASPAPEQNAEDFHQNFIAHIARELVMKSPAASNWWATQNGSRRTILKPQPPVVKLHREITVDGAAADLDAVDGSS</sequence>
<dbReference type="EMBL" id="CM044704">
    <property type="protein sequence ID" value="KAI5669066.1"/>
    <property type="molecule type" value="Genomic_DNA"/>
</dbReference>
<evidence type="ECO:0000313" key="2">
    <source>
        <dbReference type="Proteomes" id="UP001060085"/>
    </source>
</evidence>
<accession>A0ACC0B8U8</accession>
<evidence type="ECO:0000313" key="1">
    <source>
        <dbReference type="EMBL" id="KAI5669066.1"/>
    </source>
</evidence>
<reference evidence="2" key="1">
    <citation type="journal article" date="2023" name="Nat. Plants">
        <title>Single-cell RNA sequencing provides a high-resolution roadmap for understanding the multicellular compartmentation of specialized metabolism.</title>
        <authorList>
            <person name="Sun S."/>
            <person name="Shen X."/>
            <person name="Li Y."/>
            <person name="Li Y."/>
            <person name="Wang S."/>
            <person name="Li R."/>
            <person name="Zhang H."/>
            <person name="Shen G."/>
            <person name="Guo B."/>
            <person name="Wei J."/>
            <person name="Xu J."/>
            <person name="St-Pierre B."/>
            <person name="Chen S."/>
            <person name="Sun C."/>
        </authorList>
    </citation>
    <scope>NUCLEOTIDE SEQUENCE [LARGE SCALE GENOMIC DNA]</scope>
</reference>
<proteinExistence type="predicted"/>
<gene>
    <name evidence="1" type="ORF">M9H77_18919</name>
</gene>
<keyword evidence="2" id="KW-1185">Reference proteome</keyword>
<organism evidence="1 2">
    <name type="scientific">Catharanthus roseus</name>
    <name type="common">Madagascar periwinkle</name>
    <name type="synonym">Vinca rosea</name>
    <dbReference type="NCBI Taxonomy" id="4058"/>
    <lineage>
        <taxon>Eukaryota</taxon>
        <taxon>Viridiplantae</taxon>
        <taxon>Streptophyta</taxon>
        <taxon>Embryophyta</taxon>
        <taxon>Tracheophyta</taxon>
        <taxon>Spermatophyta</taxon>
        <taxon>Magnoliopsida</taxon>
        <taxon>eudicotyledons</taxon>
        <taxon>Gunneridae</taxon>
        <taxon>Pentapetalae</taxon>
        <taxon>asterids</taxon>
        <taxon>lamiids</taxon>
        <taxon>Gentianales</taxon>
        <taxon>Apocynaceae</taxon>
        <taxon>Rauvolfioideae</taxon>
        <taxon>Vinceae</taxon>
        <taxon>Catharanthinae</taxon>
        <taxon>Catharanthus</taxon>
    </lineage>
</organism>
<comment type="caution">
    <text evidence="1">The sequence shown here is derived from an EMBL/GenBank/DDBJ whole genome shotgun (WGS) entry which is preliminary data.</text>
</comment>
<name>A0ACC0B8U8_CATRO</name>